<keyword evidence="2" id="KW-1185">Reference proteome</keyword>
<dbReference type="SUPFAM" id="SSF52047">
    <property type="entry name" value="RNI-like"/>
    <property type="match status" value="1"/>
</dbReference>
<dbReference type="OrthoDB" id="2747524at2759"/>
<gene>
    <name evidence="1" type="ORF">Hypma_004142</name>
</gene>
<proteinExistence type="predicted"/>
<evidence type="ECO:0000313" key="1">
    <source>
        <dbReference type="EMBL" id="RDB15559.1"/>
    </source>
</evidence>
<dbReference type="InterPro" id="IPR032675">
    <property type="entry name" value="LRR_dom_sf"/>
</dbReference>
<accession>A0A369J0M1</accession>
<reference evidence="1" key="1">
    <citation type="submission" date="2018-04" db="EMBL/GenBank/DDBJ databases">
        <title>Whole genome sequencing of Hypsizygus marmoreus.</title>
        <authorList>
            <person name="Choi I.-G."/>
            <person name="Min B."/>
            <person name="Kim J.-G."/>
            <person name="Kim S."/>
            <person name="Oh Y.-L."/>
            <person name="Kong W.-S."/>
            <person name="Park H."/>
            <person name="Jeong J."/>
            <person name="Song E.-S."/>
        </authorList>
    </citation>
    <scope>NUCLEOTIDE SEQUENCE [LARGE SCALE GENOMIC DNA]</scope>
    <source>
        <strain evidence="1">51987-8</strain>
    </source>
</reference>
<organism evidence="1 2">
    <name type="scientific">Hypsizygus marmoreus</name>
    <name type="common">White beech mushroom</name>
    <name type="synonym">Agaricus marmoreus</name>
    <dbReference type="NCBI Taxonomy" id="39966"/>
    <lineage>
        <taxon>Eukaryota</taxon>
        <taxon>Fungi</taxon>
        <taxon>Dikarya</taxon>
        <taxon>Basidiomycota</taxon>
        <taxon>Agaricomycotina</taxon>
        <taxon>Agaricomycetes</taxon>
        <taxon>Agaricomycetidae</taxon>
        <taxon>Agaricales</taxon>
        <taxon>Tricholomatineae</taxon>
        <taxon>Lyophyllaceae</taxon>
        <taxon>Hypsizygus</taxon>
    </lineage>
</organism>
<dbReference type="AlphaFoldDB" id="A0A369J0M1"/>
<name>A0A369J0M1_HYPMA</name>
<dbReference type="InParanoid" id="A0A369J0M1"/>
<sequence>MTKDVPTLATLDNDVLFTVFDALKYTLRYDRSVTSTTPCLLPLSSTCKRLRATIAPSIFQRLTNERGMWSECSDNDFWPSTIWKYIETVVVCGDTRSPRAMAHEVVASILPKLPSLKRFSFQMESAPPVVLLNAIAVIEIAALEFTNVRLDGPPLTDTFSRLRLTHLLLTASPWRLENLNSTAERKNVADILSTLSNTLVYLKVSGNFISFKTLARLDWPFLQTLTLIDRIPNEIVIPIPTVISQMPHLRNLHYNFGATSETYIPPIVYWPENHASASLAATHPCMQSLSLSNICPAEHIMDHLPHGLRSLRILALRERGQQSLLPPWYPFSPLRKEDALRIIARAALLPYLVDLALTLVDLPSPNVLDAVAKSCPKLRILEVSKGDFELEEGDSPYLIQHLIEPLAQLEDLRELRISIGFGSQYIGSPFRGLKDKTPLYRRMDAAGNMFAKMLPKLNFLSFSFGNDGHYSELPDHVIWYKYGIVNGVDGNPPVALLDIESGCEASSEPDDKTLCGFP</sequence>
<dbReference type="Gene3D" id="3.80.10.10">
    <property type="entry name" value="Ribonuclease Inhibitor"/>
    <property type="match status" value="1"/>
</dbReference>
<evidence type="ECO:0008006" key="3">
    <source>
        <dbReference type="Google" id="ProtNLM"/>
    </source>
</evidence>
<dbReference type="STRING" id="39966.A0A369J0M1"/>
<evidence type="ECO:0000313" key="2">
    <source>
        <dbReference type="Proteomes" id="UP000076154"/>
    </source>
</evidence>
<protein>
    <recommendedName>
        <fullName evidence="3">F-box domain-containing protein</fullName>
    </recommendedName>
</protein>
<dbReference type="Proteomes" id="UP000076154">
    <property type="component" value="Unassembled WGS sequence"/>
</dbReference>
<dbReference type="EMBL" id="LUEZ02000156">
    <property type="protein sequence ID" value="RDB15559.1"/>
    <property type="molecule type" value="Genomic_DNA"/>
</dbReference>
<comment type="caution">
    <text evidence="1">The sequence shown here is derived from an EMBL/GenBank/DDBJ whole genome shotgun (WGS) entry which is preliminary data.</text>
</comment>